<organism evidence="2 3">
    <name type="scientific">Rotaria magnacalcarata</name>
    <dbReference type="NCBI Taxonomy" id="392030"/>
    <lineage>
        <taxon>Eukaryota</taxon>
        <taxon>Metazoa</taxon>
        <taxon>Spiralia</taxon>
        <taxon>Gnathifera</taxon>
        <taxon>Rotifera</taxon>
        <taxon>Eurotatoria</taxon>
        <taxon>Bdelloidea</taxon>
        <taxon>Philodinida</taxon>
        <taxon>Philodinidae</taxon>
        <taxon>Rotaria</taxon>
    </lineage>
</organism>
<feature type="non-terminal residue" evidence="2">
    <location>
        <position position="1"/>
    </location>
</feature>
<protein>
    <submittedName>
        <fullName evidence="2">Uncharacterized protein</fullName>
    </submittedName>
</protein>
<gene>
    <name evidence="2" type="ORF">BYL167_LOCUS55656</name>
</gene>
<dbReference type="Proteomes" id="UP000681967">
    <property type="component" value="Unassembled WGS sequence"/>
</dbReference>
<evidence type="ECO:0000313" key="2">
    <source>
        <dbReference type="EMBL" id="CAF5009476.1"/>
    </source>
</evidence>
<dbReference type="AlphaFoldDB" id="A0A8S3DEN8"/>
<dbReference type="EMBL" id="CAJOBH010210365">
    <property type="protein sequence ID" value="CAF5009476.1"/>
    <property type="molecule type" value="Genomic_DNA"/>
</dbReference>
<keyword evidence="1" id="KW-0472">Membrane</keyword>
<evidence type="ECO:0000256" key="1">
    <source>
        <dbReference type="SAM" id="Phobius"/>
    </source>
</evidence>
<proteinExistence type="predicted"/>
<reference evidence="2" key="1">
    <citation type="submission" date="2021-02" db="EMBL/GenBank/DDBJ databases">
        <authorList>
            <person name="Nowell W R."/>
        </authorList>
    </citation>
    <scope>NUCLEOTIDE SEQUENCE</scope>
</reference>
<evidence type="ECO:0000313" key="3">
    <source>
        <dbReference type="Proteomes" id="UP000681967"/>
    </source>
</evidence>
<sequence>MIRAVSTNMDEIYSWFACVTLIFFGLNIMRVVNVGYQMFALLAE</sequence>
<accession>A0A8S3DEN8</accession>
<comment type="caution">
    <text evidence="2">The sequence shown here is derived from an EMBL/GenBank/DDBJ whole genome shotgun (WGS) entry which is preliminary data.</text>
</comment>
<name>A0A8S3DEN8_9BILA</name>
<feature type="transmembrane region" description="Helical" evidence="1">
    <location>
        <begin position="12"/>
        <end position="32"/>
    </location>
</feature>
<keyword evidence="1" id="KW-1133">Transmembrane helix</keyword>
<keyword evidence="1" id="KW-0812">Transmembrane</keyword>